<accession>A0A1J5T072</accession>
<dbReference type="Pfam" id="PF02518">
    <property type="entry name" value="HATPase_c"/>
    <property type="match status" value="1"/>
</dbReference>
<dbReference type="CDD" id="cd00082">
    <property type="entry name" value="HisKA"/>
    <property type="match status" value="1"/>
</dbReference>
<dbReference type="PANTHER" id="PTHR45436">
    <property type="entry name" value="SENSOR HISTIDINE KINASE YKOH"/>
    <property type="match status" value="1"/>
</dbReference>
<comment type="catalytic activity">
    <reaction evidence="1">
        <text>ATP + protein L-histidine = ADP + protein N-phospho-L-histidine.</text>
        <dbReference type="EC" id="2.7.13.3"/>
    </reaction>
</comment>
<reference evidence="14" key="1">
    <citation type="submission" date="2016-10" db="EMBL/GenBank/DDBJ databases">
        <title>Sequence of Gallionella enrichment culture.</title>
        <authorList>
            <person name="Poehlein A."/>
            <person name="Muehling M."/>
            <person name="Daniel R."/>
        </authorList>
    </citation>
    <scope>NUCLEOTIDE SEQUENCE</scope>
</reference>
<dbReference type="InterPro" id="IPR036097">
    <property type="entry name" value="HisK_dim/P_sf"/>
</dbReference>
<dbReference type="GO" id="GO:0005886">
    <property type="term" value="C:plasma membrane"/>
    <property type="evidence" value="ECO:0007669"/>
    <property type="project" value="TreeGrafter"/>
</dbReference>
<dbReference type="InterPro" id="IPR003594">
    <property type="entry name" value="HATPase_dom"/>
</dbReference>
<dbReference type="Pfam" id="PF00672">
    <property type="entry name" value="HAMP"/>
    <property type="match status" value="1"/>
</dbReference>
<dbReference type="SUPFAM" id="SSF47384">
    <property type="entry name" value="Homodimeric domain of signal transducing histidine kinase"/>
    <property type="match status" value="1"/>
</dbReference>
<dbReference type="EC" id="2.7.13.3" evidence="3"/>
<evidence type="ECO:0000256" key="3">
    <source>
        <dbReference type="ARBA" id="ARBA00012438"/>
    </source>
</evidence>
<comment type="caution">
    <text evidence="14">The sequence shown here is derived from an EMBL/GenBank/DDBJ whole genome shotgun (WGS) entry which is preliminary data.</text>
</comment>
<dbReference type="CDD" id="cd06225">
    <property type="entry name" value="HAMP"/>
    <property type="match status" value="1"/>
</dbReference>
<feature type="transmembrane region" description="Helical" evidence="11">
    <location>
        <begin position="12"/>
        <end position="34"/>
    </location>
</feature>
<evidence type="ECO:0000259" key="12">
    <source>
        <dbReference type="PROSITE" id="PS50109"/>
    </source>
</evidence>
<keyword evidence="6 11" id="KW-0812">Transmembrane</keyword>
<feature type="domain" description="HAMP" evidence="13">
    <location>
        <begin position="178"/>
        <end position="231"/>
    </location>
</feature>
<keyword evidence="9" id="KW-0902">Two-component regulatory system</keyword>
<evidence type="ECO:0000256" key="10">
    <source>
        <dbReference type="ARBA" id="ARBA00023136"/>
    </source>
</evidence>
<dbReference type="Pfam" id="PF00512">
    <property type="entry name" value="HisKA"/>
    <property type="match status" value="1"/>
</dbReference>
<evidence type="ECO:0000256" key="7">
    <source>
        <dbReference type="ARBA" id="ARBA00022777"/>
    </source>
</evidence>
<evidence type="ECO:0000256" key="1">
    <source>
        <dbReference type="ARBA" id="ARBA00000085"/>
    </source>
</evidence>
<name>A0A1J5T072_9ZZZZ</name>
<dbReference type="Gene3D" id="6.10.340.10">
    <property type="match status" value="1"/>
</dbReference>
<evidence type="ECO:0000256" key="6">
    <source>
        <dbReference type="ARBA" id="ARBA00022692"/>
    </source>
</evidence>
<dbReference type="InterPro" id="IPR003661">
    <property type="entry name" value="HisK_dim/P_dom"/>
</dbReference>
<dbReference type="InterPro" id="IPR050428">
    <property type="entry name" value="TCS_sensor_his_kinase"/>
</dbReference>
<dbReference type="EMBL" id="MLJW01000014">
    <property type="protein sequence ID" value="OIR13587.1"/>
    <property type="molecule type" value="Genomic_DNA"/>
</dbReference>
<dbReference type="InterPro" id="IPR004358">
    <property type="entry name" value="Sig_transdc_His_kin-like_C"/>
</dbReference>
<dbReference type="InterPro" id="IPR003660">
    <property type="entry name" value="HAMP_dom"/>
</dbReference>
<sequence length="465" mass="50453">MSFGRTFTARLAFHFALVTTATTAVVLILVGWVLSSQGQHSLEVLHEGEFRELSQMIRAEPGIKGSEIGKRIGQDTDNDAGLYFTQIHDSAGNIIFRSANLGALVLPHVEGSDVHETVTLPGLGRVRLSAYSADGLHYEIASTLSPLLHVMEDYERVAAIILGCVALASLAIGRAFARVTLRPIRAIRETALRIRADNLSERIPLPEGRDELSALALLLNQMFDRLEAAFHQSRRFTADASHELKTPLALIRLNAERLRPSLASDPAGAAHLEDMLEDIEHLHRIMESLLFLAKTESGAWSAPMSRVTTASIVDGLAGDAEALAEEKGVRFSVLRNDPAIVECEPTLIHQLLLNLVTNAVRACKPGGSIGLSARVDGSAWHLDLTDEGPGVPADQIDRIFQRFVRFDRSDRDSPQPGRRGHGLGLAIAQSIATLHGGTLSAANRTDRPGLRVEIDLPIVRQGQPA</sequence>
<protein>
    <recommendedName>
        <fullName evidence="3">histidine kinase</fullName>
        <ecNumber evidence="3">2.7.13.3</ecNumber>
    </recommendedName>
</protein>
<dbReference type="InterPro" id="IPR036890">
    <property type="entry name" value="HATPase_C_sf"/>
</dbReference>
<evidence type="ECO:0000313" key="14">
    <source>
        <dbReference type="EMBL" id="OIR13587.1"/>
    </source>
</evidence>
<dbReference type="PRINTS" id="PR00344">
    <property type="entry name" value="BCTRLSENSOR"/>
</dbReference>
<dbReference type="Gene3D" id="1.10.287.130">
    <property type="match status" value="1"/>
</dbReference>
<dbReference type="PROSITE" id="PS50109">
    <property type="entry name" value="HIS_KIN"/>
    <property type="match status" value="1"/>
</dbReference>
<dbReference type="AlphaFoldDB" id="A0A1J5T072"/>
<feature type="domain" description="Histidine kinase" evidence="12">
    <location>
        <begin position="239"/>
        <end position="460"/>
    </location>
</feature>
<dbReference type="SMART" id="SM00387">
    <property type="entry name" value="HATPase_c"/>
    <property type="match status" value="1"/>
</dbReference>
<keyword evidence="4" id="KW-0597">Phosphoprotein</keyword>
<dbReference type="SUPFAM" id="SSF158472">
    <property type="entry name" value="HAMP domain-like"/>
    <property type="match status" value="1"/>
</dbReference>
<dbReference type="GO" id="GO:0000155">
    <property type="term" value="F:phosphorelay sensor kinase activity"/>
    <property type="evidence" value="ECO:0007669"/>
    <property type="project" value="InterPro"/>
</dbReference>
<evidence type="ECO:0000256" key="8">
    <source>
        <dbReference type="ARBA" id="ARBA00022989"/>
    </source>
</evidence>
<dbReference type="CDD" id="cd00075">
    <property type="entry name" value="HATPase"/>
    <property type="match status" value="1"/>
</dbReference>
<dbReference type="Gene3D" id="3.30.565.10">
    <property type="entry name" value="Histidine kinase-like ATPase, C-terminal domain"/>
    <property type="match status" value="1"/>
</dbReference>
<dbReference type="InterPro" id="IPR005467">
    <property type="entry name" value="His_kinase_dom"/>
</dbReference>
<dbReference type="SUPFAM" id="SSF55874">
    <property type="entry name" value="ATPase domain of HSP90 chaperone/DNA topoisomerase II/histidine kinase"/>
    <property type="match status" value="1"/>
</dbReference>
<proteinExistence type="predicted"/>
<keyword evidence="5 14" id="KW-0808">Transferase</keyword>
<evidence type="ECO:0000259" key="13">
    <source>
        <dbReference type="PROSITE" id="PS50885"/>
    </source>
</evidence>
<dbReference type="SMART" id="SM00388">
    <property type="entry name" value="HisKA"/>
    <property type="match status" value="1"/>
</dbReference>
<gene>
    <name evidence="14" type="primary">czcS</name>
    <name evidence="14" type="ORF">GALL_54060</name>
</gene>
<evidence type="ECO:0000256" key="2">
    <source>
        <dbReference type="ARBA" id="ARBA00004370"/>
    </source>
</evidence>
<evidence type="ECO:0000256" key="4">
    <source>
        <dbReference type="ARBA" id="ARBA00022553"/>
    </source>
</evidence>
<dbReference type="SMART" id="SM00304">
    <property type="entry name" value="HAMP"/>
    <property type="match status" value="1"/>
</dbReference>
<keyword evidence="10 11" id="KW-0472">Membrane</keyword>
<organism evidence="14">
    <name type="scientific">mine drainage metagenome</name>
    <dbReference type="NCBI Taxonomy" id="410659"/>
    <lineage>
        <taxon>unclassified sequences</taxon>
        <taxon>metagenomes</taxon>
        <taxon>ecological metagenomes</taxon>
    </lineage>
</organism>
<comment type="subcellular location">
    <subcellularLocation>
        <location evidence="2">Membrane</location>
    </subcellularLocation>
</comment>
<evidence type="ECO:0000256" key="5">
    <source>
        <dbReference type="ARBA" id="ARBA00022679"/>
    </source>
</evidence>
<dbReference type="PROSITE" id="PS50885">
    <property type="entry name" value="HAMP"/>
    <property type="match status" value="1"/>
</dbReference>
<keyword evidence="8 11" id="KW-1133">Transmembrane helix</keyword>
<dbReference type="PANTHER" id="PTHR45436:SF8">
    <property type="entry name" value="HISTIDINE KINASE"/>
    <property type="match status" value="1"/>
</dbReference>
<keyword evidence="7" id="KW-0418">Kinase</keyword>
<evidence type="ECO:0000256" key="11">
    <source>
        <dbReference type="SAM" id="Phobius"/>
    </source>
</evidence>
<evidence type="ECO:0000256" key="9">
    <source>
        <dbReference type="ARBA" id="ARBA00023012"/>
    </source>
</evidence>